<dbReference type="InterPro" id="IPR011047">
    <property type="entry name" value="Quinoprotein_ADH-like_sf"/>
</dbReference>
<dbReference type="SMR" id="A0A067G2U9"/>
<dbReference type="PANTHER" id="PTHR43991">
    <property type="entry name" value="WD REPEAT PROTEIN (AFU_ORTHOLOGUE AFUA_8G05640)-RELATED"/>
    <property type="match status" value="1"/>
</dbReference>
<dbReference type="PaxDb" id="2711-XP_006474762.1"/>
<protein>
    <submittedName>
        <fullName evidence="3">Uncharacterized protein</fullName>
    </submittedName>
</protein>
<sequence length="485" mass="54933">MSHYHADDAEYMADEYDMEDIDDDMDEEFRGRDMGGSDSDVDEYDYSNNKIADTSAAQARRGKDIQGIPWERLSITREKYRQTRLEQYKNYENIPNSGEGSGKVEHFYFLFFYLYLSHHVQCLYCNSIEIIVLPSICHYYMQDCKVTKKGASYYEFRRNSRSVKSTILHFQLRNLVWATSKHDVYLMSHFSVIHWSSLTSSRSQVLNVSGHVAPSEKHPGSLLEGFTQTQVSTLAVKDKLLVAGGFQGELICKHLDRPGVSFCSRTTYDDNAITNAVEIYGSPSGAVHFTASNNDCGVRDFDMGKYQLSKHFRFPWPVNHSSQSPDGKLLIIVGDNPDGLLVDSMTGKTIASLCGHLDFSFASAWHPNGVTFATGNQDKTCRIWDLRNLSESVAVLKGNLGAIRSIRYTSDGRYMATAEPADFVHVYDVKSGYEKEQEIDFFGEISGISFSPDTESLFIGVWDRTYGSLLEYGRCRNYSYLDSLI</sequence>
<dbReference type="PROSITE" id="PS50294">
    <property type="entry name" value="WD_REPEATS_REGION"/>
    <property type="match status" value="1"/>
</dbReference>
<dbReference type="PANTHER" id="PTHR43991:SF38">
    <property type="entry name" value="OS02G0721600 PROTEIN"/>
    <property type="match status" value="1"/>
</dbReference>
<evidence type="ECO:0000256" key="1">
    <source>
        <dbReference type="PROSITE-ProRule" id="PRU00221"/>
    </source>
</evidence>
<evidence type="ECO:0000256" key="2">
    <source>
        <dbReference type="SAM" id="MobiDB-lite"/>
    </source>
</evidence>
<dbReference type="InterPro" id="IPR015943">
    <property type="entry name" value="WD40/YVTN_repeat-like_dom_sf"/>
</dbReference>
<gene>
    <name evidence="3" type="ORF">CISIN_1g011461mg</name>
</gene>
<dbReference type="AlphaFoldDB" id="A0A067G2U9"/>
<organism evidence="3 4">
    <name type="scientific">Citrus sinensis</name>
    <name type="common">Sweet orange</name>
    <name type="synonym">Citrus aurantium var. sinensis</name>
    <dbReference type="NCBI Taxonomy" id="2711"/>
    <lineage>
        <taxon>Eukaryota</taxon>
        <taxon>Viridiplantae</taxon>
        <taxon>Streptophyta</taxon>
        <taxon>Embryophyta</taxon>
        <taxon>Tracheophyta</taxon>
        <taxon>Spermatophyta</taxon>
        <taxon>Magnoliopsida</taxon>
        <taxon>eudicotyledons</taxon>
        <taxon>Gunneridae</taxon>
        <taxon>Pentapetalae</taxon>
        <taxon>rosids</taxon>
        <taxon>malvids</taxon>
        <taxon>Sapindales</taxon>
        <taxon>Rutaceae</taxon>
        <taxon>Aurantioideae</taxon>
        <taxon>Citrus</taxon>
    </lineage>
</organism>
<dbReference type="STRING" id="2711.A0A067G2U9"/>
<reference evidence="3 4" key="1">
    <citation type="submission" date="2014-04" db="EMBL/GenBank/DDBJ databases">
        <authorList>
            <consortium name="International Citrus Genome Consortium"/>
            <person name="Gmitter F."/>
            <person name="Chen C."/>
            <person name="Farmerie W."/>
            <person name="Harkins T."/>
            <person name="Desany B."/>
            <person name="Mohiuddin M."/>
            <person name="Kodira C."/>
            <person name="Borodovsky M."/>
            <person name="Lomsadze A."/>
            <person name="Burns P."/>
            <person name="Jenkins J."/>
            <person name="Prochnik S."/>
            <person name="Shu S."/>
            <person name="Chapman J."/>
            <person name="Pitluck S."/>
            <person name="Schmutz J."/>
            <person name="Rokhsar D."/>
        </authorList>
    </citation>
    <scope>NUCLEOTIDE SEQUENCE</scope>
</reference>
<dbReference type="FunFam" id="2.130.10.10:FF:000637">
    <property type="entry name" value="WD-40 repeat family protein"/>
    <property type="match status" value="1"/>
</dbReference>
<proteinExistence type="predicted"/>
<dbReference type="EMBL" id="KK784885">
    <property type="protein sequence ID" value="KDO73974.1"/>
    <property type="molecule type" value="Genomic_DNA"/>
</dbReference>
<dbReference type="Pfam" id="PF00400">
    <property type="entry name" value="WD40"/>
    <property type="match status" value="1"/>
</dbReference>
<name>A0A067G2U9_CITSI</name>
<dbReference type="SMART" id="SM00320">
    <property type="entry name" value="WD40"/>
    <property type="match status" value="2"/>
</dbReference>
<evidence type="ECO:0000313" key="3">
    <source>
        <dbReference type="EMBL" id="KDO73974.1"/>
    </source>
</evidence>
<feature type="region of interest" description="Disordered" evidence="2">
    <location>
        <begin position="26"/>
        <end position="45"/>
    </location>
</feature>
<dbReference type="Proteomes" id="UP000027120">
    <property type="component" value="Unassembled WGS sequence"/>
</dbReference>
<dbReference type="eggNOG" id="ENOG502QPI7">
    <property type="taxonomic scope" value="Eukaryota"/>
</dbReference>
<dbReference type="SUPFAM" id="SSF50998">
    <property type="entry name" value="Quinoprotein alcohol dehydrogenase-like"/>
    <property type="match status" value="1"/>
</dbReference>
<feature type="repeat" description="WD" evidence="1">
    <location>
        <begin position="353"/>
        <end position="394"/>
    </location>
</feature>
<dbReference type="Gene3D" id="2.130.10.10">
    <property type="entry name" value="YVTN repeat-like/Quinoprotein amine dehydrogenase"/>
    <property type="match status" value="1"/>
</dbReference>
<accession>A0A067G2U9</accession>
<evidence type="ECO:0000313" key="4">
    <source>
        <dbReference type="Proteomes" id="UP000027120"/>
    </source>
</evidence>
<keyword evidence="4" id="KW-1185">Reference proteome</keyword>
<keyword evidence="1" id="KW-0853">WD repeat</keyword>
<dbReference type="PROSITE" id="PS50082">
    <property type="entry name" value="WD_REPEATS_2"/>
    <property type="match status" value="1"/>
</dbReference>
<dbReference type="InterPro" id="IPR001680">
    <property type="entry name" value="WD40_rpt"/>
</dbReference>